<accession>A0A0J9EGL5</accession>
<name>A0A0J9EGL5_9RHOB</name>
<dbReference type="PATRIC" id="fig|1675527.3.peg.1036"/>
<organism evidence="1 2">
    <name type="scientific">Candidatus Rhodobacter oscarellae</name>
    <dbReference type="NCBI Taxonomy" id="1675527"/>
    <lineage>
        <taxon>Bacteria</taxon>
        <taxon>Pseudomonadati</taxon>
        <taxon>Pseudomonadota</taxon>
        <taxon>Alphaproteobacteria</taxon>
        <taxon>Rhodobacterales</taxon>
        <taxon>Rhodobacter group</taxon>
        <taxon>Rhodobacter</taxon>
    </lineage>
</organism>
<sequence length="442" mass="49945">MDVRDLPENRPFDDEIDSELTRSSLFLPVLTPNWFRSEHCTAELAGFEQKRGGHDGRVFPARKRHFPSELFKQHFDKRNSYVFHESHDDDPELAMELKIDGDPLSPFRRALRNLTVKITRRLREDAEAEALARAAEAAEPVATEASEPLVGAGTKVLLARPTRDLLEAWDKLSRELAESGYEVLLPPQHLGAPDEFRDEWAELLQEADATVHLIGGDPDPMLRDNSVLLDREQFELSGDLNGRKRMTWIAPAAMDEEAKNHGNAMLLRDAERERGDRLFEHATEAEAIQAIIASLAQPPADSEKSGIYVIYSREDAGRARDILLDMQDELSAVQLHTPMLDGRPSERNPDHKDKLQSSAGVLVFWGDASDRWFIQHSKDLDAEIKRSAEAGVRAGYIGAPLDEDKRNKLLMDFRFTYQHKIQEDSDPRAALSRFVSDVKAAQ</sequence>
<reference evidence="1 2" key="1">
    <citation type="submission" date="2015-06" db="EMBL/GenBank/DDBJ databases">
        <title>Draft genome sequence of an Alphaproteobacteria species associated to the Mediterranean sponge Oscarella lobularis.</title>
        <authorList>
            <person name="Jourda C."/>
            <person name="Santini S."/>
            <person name="Claverie J.-M."/>
        </authorList>
    </citation>
    <scope>NUCLEOTIDE SEQUENCE [LARGE SCALE GENOMIC DNA]</scope>
    <source>
        <strain evidence="1">IGS</strain>
    </source>
</reference>
<proteinExistence type="predicted"/>
<dbReference type="Gene3D" id="3.40.50.10140">
    <property type="entry name" value="Toll/interleukin-1 receptor homology (TIR) domain"/>
    <property type="match status" value="1"/>
</dbReference>
<dbReference type="Proteomes" id="UP000037178">
    <property type="component" value="Unassembled WGS sequence"/>
</dbReference>
<keyword evidence="2" id="KW-1185">Reference proteome</keyword>
<evidence type="ECO:0000313" key="1">
    <source>
        <dbReference type="EMBL" id="KMW60809.1"/>
    </source>
</evidence>
<evidence type="ECO:0000313" key="2">
    <source>
        <dbReference type="Proteomes" id="UP000037178"/>
    </source>
</evidence>
<dbReference type="AlphaFoldDB" id="A0A0J9EGL5"/>
<comment type="caution">
    <text evidence="1">The sequence shown here is derived from an EMBL/GenBank/DDBJ whole genome shotgun (WGS) entry which is preliminary data.</text>
</comment>
<dbReference type="EMBL" id="LFTY01000001">
    <property type="protein sequence ID" value="KMW60809.1"/>
    <property type="molecule type" value="Genomic_DNA"/>
</dbReference>
<dbReference type="STRING" id="1675527.AIOL_000974"/>
<evidence type="ECO:0008006" key="3">
    <source>
        <dbReference type="Google" id="ProtNLM"/>
    </source>
</evidence>
<gene>
    <name evidence="1" type="ORF">AIOL_000974</name>
</gene>
<protein>
    <recommendedName>
        <fullName evidence="3">TIR domain-containing protein</fullName>
    </recommendedName>
</protein>
<dbReference type="SUPFAM" id="SSF52200">
    <property type="entry name" value="Toll/Interleukin receptor TIR domain"/>
    <property type="match status" value="1"/>
</dbReference>
<dbReference type="InterPro" id="IPR035897">
    <property type="entry name" value="Toll_tir_struct_dom_sf"/>
</dbReference>